<keyword evidence="3" id="KW-1185">Reference proteome</keyword>
<reference evidence="2" key="1">
    <citation type="journal article" date="2020" name="New Phytol.">
        <title>Comparative genomics reveals dynamic genome evolution in host specialist ectomycorrhizal fungi.</title>
        <authorList>
            <person name="Lofgren L.A."/>
            <person name="Nguyen N.H."/>
            <person name="Vilgalys R."/>
            <person name="Ruytinx J."/>
            <person name="Liao H.L."/>
            <person name="Branco S."/>
            <person name="Kuo A."/>
            <person name="LaButti K."/>
            <person name="Lipzen A."/>
            <person name="Andreopoulos W."/>
            <person name="Pangilinan J."/>
            <person name="Riley R."/>
            <person name="Hundley H."/>
            <person name="Na H."/>
            <person name="Barry K."/>
            <person name="Grigoriev I.V."/>
            <person name="Stajich J.E."/>
            <person name="Kennedy P.G."/>
        </authorList>
    </citation>
    <scope>NUCLEOTIDE SEQUENCE</scope>
    <source>
        <strain evidence="2">DOB743</strain>
    </source>
</reference>
<dbReference type="EMBL" id="JABBWD010000007">
    <property type="protein sequence ID" value="KAG1781075.1"/>
    <property type="molecule type" value="Genomic_DNA"/>
</dbReference>
<organism evidence="2 3">
    <name type="scientific">Suillus placidus</name>
    <dbReference type="NCBI Taxonomy" id="48579"/>
    <lineage>
        <taxon>Eukaryota</taxon>
        <taxon>Fungi</taxon>
        <taxon>Dikarya</taxon>
        <taxon>Basidiomycota</taxon>
        <taxon>Agaricomycotina</taxon>
        <taxon>Agaricomycetes</taxon>
        <taxon>Agaricomycetidae</taxon>
        <taxon>Boletales</taxon>
        <taxon>Suillineae</taxon>
        <taxon>Suillaceae</taxon>
        <taxon>Suillus</taxon>
    </lineage>
</organism>
<protein>
    <submittedName>
        <fullName evidence="2">Uncharacterized protein</fullName>
    </submittedName>
</protein>
<evidence type="ECO:0000313" key="2">
    <source>
        <dbReference type="EMBL" id="KAG1781075.1"/>
    </source>
</evidence>
<proteinExistence type="predicted"/>
<gene>
    <name evidence="2" type="ORF">EV702DRAFT_692290</name>
</gene>
<comment type="caution">
    <text evidence="2">The sequence shown here is derived from an EMBL/GenBank/DDBJ whole genome shotgun (WGS) entry which is preliminary data.</text>
</comment>
<dbReference type="Proteomes" id="UP000714275">
    <property type="component" value="Unassembled WGS sequence"/>
</dbReference>
<sequence>MKSNITLCLLVWNSTNAQPWYPISMVRLPGRLTLGSLIIPLIAFISVVELKEMGPYSNYKPVVMCAHLPPFANPVPESVTRVGGTTMGHCLPAKSRMQETYFLVTPCAACPPRSQIS</sequence>
<name>A0A9P7A240_9AGAM</name>
<feature type="transmembrane region" description="Helical" evidence="1">
    <location>
        <begin position="33"/>
        <end position="50"/>
    </location>
</feature>
<keyword evidence="1" id="KW-0812">Transmembrane</keyword>
<keyword evidence="1" id="KW-0472">Membrane</keyword>
<accession>A0A9P7A240</accession>
<evidence type="ECO:0000313" key="3">
    <source>
        <dbReference type="Proteomes" id="UP000714275"/>
    </source>
</evidence>
<keyword evidence="1" id="KW-1133">Transmembrane helix</keyword>
<dbReference type="AlphaFoldDB" id="A0A9P7A240"/>
<evidence type="ECO:0000256" key="1">
    <source>
        <dbReference type="SAM" id="Phobius"/>
    </source>
</evidence>